<sequence length="245" mass="27759">MESITEAVELSCSANGMQAILNGAMEYHLQYIHRARQIMIRRLLPPAEHIIDLGGANAPLYNMGYPHRFSSLAMLDLPPEERAEEYSRIVLEAPEAGGQVSIVYGDMTQPDMIPDESMDLAWSGQSIEHVPVDAARKMCRSVFRVLRPGGWFCLDTPNRLVTTIHTQDWHGGYINSDHKYEYRPDEVRAMLLEAGFEIESEYGICEMPISCDSGQFDYTDFILGNPITKEIDRGYSLYFACRKPL</sequence>
<name>A0A4Q8LI03_9GAMM</name>
<keyword evidence="1" id="KW-0489">Methyltransferase</keyword>
<dbReference type="EMBL" id="SHMG01000003">
    <property type="protein sequence ID" value="TAA44534.1"/>
    <property type="molecule type" value="Genomic_DNA"/>
</dbReference>
<reference evidence="3 4" key="1">
    <citation type="submission" date="2019-02" db="EMBL/GenBank/DDBJ databases">
        <title>WGS of Pseudoxanthomonas species novum from clinical isolates.</title>
        <authorList>
            <person name="Bernier A.-M."/>
            <person name="Bernard K."/>
            <person name="Vachon A."/>
        </authorList>
    </citation>
    <scope>NUCLEOTIDE SEQUENCE [LARGE SCALE GENOMIC DNA]</scope>
    <source>
        <strain evidence="2 4">NML130969</strain>
        <strain evidence="1 3">NML171200</strain>
    </source>
</reference>
<dbReference type="RefSeq" id="WP_130533887.1">
    <property type="nucleotide sequence ID" value="NZ_SHMC01000001.1"/>
</dbReference>
<dbReference type="Proteomes" id="UP000294164">
    <property type="component" value="Unassembled WGS sequence"/>
</dbReference>
<dbReference type="GO" id="GO:0008168">
    <property type="term" value="F:methyltransferase activity"/>
    <property type="evidence" value="ECO:0007669"/>
    <property type="project" value="UniProtKB-KW"/>
</dbReference>
<accession>A0A4Q8LI03</accession>
<proteinExistence type="predicted"/>
<dbReference type="Proteomes" id="UP000292627">
    <property type="component" value="Unassembled WGS sequence"/>
</dbReference>
<evidence type="ECO:0000313" key="1">
    <source>
        <dbReference type="EMBL" id="TAA28758.1"/>
    </source>
</evidence>
<accession>A0A4Q8M6N6</accession>
<dbReference type="SUPFAM" id="SSF53335">
    <property type="entry name" value="S-adenosyl-L-methionine-dependent methyltransferases"/>
    <property type="match status" value="1"/>
</dbReference>
<protein>
    <submittedName>
        <fullName evidence="1">Class I SAM-dependent methyltransferase</fullName>
    </submittedName>
</protein>
<dbReference type="Pfam" id="PF13489">
    <property type="entry name" value="Methyltransf_23"/>
    <property type="match status" value="1"/>
</dbReference>
<gene>
    <name evidence="2" type="ORF">EA655_06265</name>
    <name evidence="1" type="ORF">EA660_04050</name>
</gene>
<keyword evidence="1" id="KW-0808">Transferase</keyword>
<dbReference type="AlphaFoldDB" id="A0A4Q8LI03"/>
<dbReference type="CDD" id="cd02440">
    <property type="entry name" value="AdoMet_MTases"/>
    <property type="match status" value="1"/>
</dbReference>
<dbReference type="Gene3D" id="3.40.50.150">
    <property type="entry name" value="Vaccinia Virus protein VP39"/>
    <property type="match status" value="1"/>
</dbReference>
<evidence type="ECO:0000313" key="4">
    <source>
        <dbReference type="Proteomes" id="UP000294164"/>
    </source>
</evidence>
<dbReference type="OrthoDB" id="9760689at2"/>
<comment type="caution">
    <text evidence="1">The sequence shown here is derived from an EMBL/GenBank/DDBJ whole genome shotgun (WGS) entry which is preliminary data.</text>
</comment>
<evidence type="ECO:0000313" key="2">
    <source>
        <dbReference type="EMBL" id="TAA44534.1"/>
    </source>
</evidence>
<evidence type="ECO:0000313" key="3">
    <source>
        <dbReference type="Proteomes" id="UP000292627"/>
    </source>
</evidence>
<dbReference type="EMBL" id="SHMC01000001">
    <property type="protein sequence ID" value="TAA28758.1"/>
    <property type="molecule type" value="Genomic_DNA"/>
</dbReference>
<organism evidence="1 3">
    <name type="scientific">Pseudoxanthomonas winnipegensis</name>
    <dbReference type="NCBI Taxonomy" id="2480810"/>
    <lineage>
        <taxon>Bacteria</taxon>
        <taxon>Pseudomonadati</taxon>
        <taxon>Pseudomonadota</taxon>
        <taxon>Gammaproteobacteria</taxon>
        <taxon>Lysobacterales</taxon>
        <taxon>Lysobacteraceae</taxon>
        <taxon>Pseudoxanthomonas</taxon>
    </lineage>
</organism>
<dbReference type="InterPro" id="IPR029063">
    <property type="entry name" value="SAM-dependent_MTases_sf"/>
</dbReference>
<dbReference type="GO" id="GO:0032259">
    <property type="term" value="P:methylation"/>
    <property type="evidence" value="ECO:0007669"/>
    <property type="project" value="UniProtKB-KW"/>
</dbReference>